<dbReference type="EMBL" id="RPFL01000130">
    <property type="protein sequence ID" value="RPD82955.1"/>
    <property type="molecule type" value="Genomic_DNA"/>
</dbReference>
<organism evidence="1 2">
    <name type="scientific">Neisseria weixii</name>
    <dbReference type="NCBI Taxonomy" id="1853276"/>
    <lineage>
        <taxon>Bacteria</taxon>
        <taxon>Pseudomonadati</taxon>
        <taxon>Pseudomonadota</taxon>
        <taxon>Betaproteobacteria</taxon>
        <taxon>Neisseriales</taxon>
        <taxon>Neisseriaceae</taxon>
        <taxon>Neisseria</taxon>
    </lineage>
</organism>
<keyword evidence="2" id="KW-1185">Reference proteome</keyword>
<reference evidence="1 2" key="1">
    <citation type="submission" date="2018-11" db="EMBL/GenBank/DDBJ databases">
        <title>Neisseria weixii sp. nov. isolated from the rectal contents of plateau pika (Ochotona cruzoniae).</title>
        <authorList>
            <person name="Zhang G."/>
        </authorList>
    </citation>
    <scope>NUCLEOTIDE SEQUENCE [LARGE SCALE GENOMIC DNA]</scope>
    <source>
        <strain evidence="1 2">10009</strain>
    </source>
</reference>
<proteinExistence type="predicted"/>
<sequence>MSSFFHQQARIMTGKHTGSCPLLKINRLPDWQPAGQL</sequence>
<gene>
    <name evidence="1" type="ORF">EGK74_14070</name>
</gene>
<evidence type="ECO:0000313" key="1">
    <source>
        <dbReference type="EMBL" id="RPD82955.1"/>
    </source>
</evidence>
<evidence type="ECO:0000313" key="2">
    <source>
        <dbReference type="Proteomes" id="UP000272412"/>
    </source>
</evidence>
<dbReference type="Proteomes" id="UP000272412">
    <property type="component" value="Unassembled WGS sequence"/>
</dbReference>
<name>A0A3N4MIR9_9NEIS</name>
<accession>A0A3N4MIR9</accession>
<feature type="non-terminal residue" evidence="1">
    <location>
        <position position="37"/>
    </location>
</feature>
<protein>
    <submittedName>
        <fullName evidence="1">IS5/IS1182 family transposase</fullName>
    </submittedName>
</protein>
<dbReference type="AlphaFoldDB" id="A0A3N4MIR9"/>
<comment type="caution">
    <text evidence="1">The sequence shown here is derived from an EMBL/GenBank/DDBJ whole genome shotgun (WGS) entry which is preliminary data.</text>
</comment>